<dbReference type="PANTHER" id="PTHR33840">
    <property type="match status" value="1"/>
</dbReference>
<reference evidence="3" key="1">
    <citation type="journal article" date="2019" name="Int. J. Syst. Evol. Microbiol.">
        <title>The Global Catalogue of Microorganisms (GCM) 10K type strain sequencing project: providing services to taxonomists for standard genome sequencing and annotation.</title>
        <authorList>
            <consortium name="The Broad Institute Genomics Platform"/>
            <consortium name="The Broad Institute Genome Sequencing Center for Infectious Disease"/>
            <person name="Wu L."/>
            <person name="Ma J."/>
        </authorList>
    </citation>
    <scope>NUCLEOTIDE SEQUENCE [LARGE SCALE GENOMIC DNA]</scope>
    <source>
        <strain evidence="3">JCM 4087</strain>
    </source>
</reference>
<evidence type="ECO:0000313" key="3">
    <source>
        <dbReference type="Proteomes" id="UP001596091"/>
    </source>
</evidence>
<dbReference type="PANTHER" id="PTHR33840:SF1">
    <property type="entry name" value="TLE1 PHOSPHOLIPASE DOMAIN-CONTAINING PROTEIN"/>
    <property type="match status" value="1"/>
</dbReference>
<dbReference type="RefSeq" id="WP_263336632.1">
    <property type="nucleotide sequence ID" value="NZ_JAGSYH010000003.1"/>
</dbReference>
<name>A0ABW1EFY5_9BACT</name>
<feature type="domain" description="T6SS Phospholipase effector Tle1-like catalytic" evidence="1">
    <location>
        <begin position="3"/>
        <end position="254"/>
    </location>
</feature>
<protein>
    <submittedName>
        <fullName evidence="2">DUF2235 domain-containing protein</fullName>
    </submittedName>
</protein>
<keyword evidence="3" id="KW-1185">Reference proteome</keyword>
<evidence type="ECO:0000259" key="1">
    <source>
        <dbReference type="Pfam" id="PF09994"/>
    </source>
</evidence>
<gene>
    <name evidence="2" type="ORF">ACFPT7_10755</name>
</gene>
<dbReference type="Pfam" id="PF09994">
    <property type="entry name" value="T6SS_Tle1-like_cat"/>
    <property type="match status" value="1"/>
</dbReference>
<comment type="caution">
    <text evidence="2">The sequence shown here is derived from an EMBL/GenBank/DDBJ whole genome shotgun (WGS) entry which is preliminary data.</text>
</comment>
<sequence>MPKRIVYLSDGTWQGPLDNTNIYRLSKAFVESADQHIIYDDGIGADATGLDRILEGAFATTIFKKITDGYKAIAHSYTPGDQLYLFGFSRGAYTARCVAGMIANCGLPSGSFTDDCVDKVFSAYRTPAQRAAILATLGACNLVPASIFMIGAFETVGSLGIPAIFGKIDVDKYGFLDTNLHPDVKNAFHCLAVDEHRPQFPATLWTPLDPPVPGQTLEQIWFTGCHGDVGGGNQAGGPVDNNTRLCDITMGYMLGKGIACGLTADPAVVAKYGTLASEYAMDAYTDSWKPVDGNPFYRPIASASNLSNSVSIRAKYLDAYRPQNLTFTDDALATTYALMDLVSNSPF</sequence>
<accession>A0ABW1EFY5</accession>
<dbReference type="Proteomes" id="UP001596091">
    <property type="component" value="Unassembled WGS sequence"/>
</dbReference>
<proteinExistence type="predicted"/>
<organism evidence="2 3">
    <name type="scientific">Acidicapsa dinghuensis</name>
    <dbReference type="NCBI Taxonomy" id="2218256"/>
    <lineage>
        <taxon>Bacteria</taxon>
        <taxon>Pseudomonadati</taxon>
        <taxon>Acidobacteriota</taxon>
        <taxon>Terriglobia</taxon>
        <taxon>Terriglobales</taxon>
        <taxon>Acidobacteriaceae</taxon>
        <taxon>Acidicapsa</taxon>
    </lineage>
</organism>
<dbReference type="InterPro" id="IPR018712">
    <property type="entry name" value="Tle1-like_cat"/>
</dbReference>
<dbReference type="EMBL" id="JBHSPH010000002">
    <property type="protein sequence ID" value="MFC5862771.1"/>
    <property type="molecule type" value="Genomic_DNA"/>
</dbReference>
<evidence type="ECO:0000313" key="2">
    <source>
        <dbReference type="EMBL" id="MFC5862771.1"/>
    </source>
</evidence>